<keyword evidence="3" id="KW-1185">Reference proteome</keyword>
<keyword evidence="1" id="KW-1133">Transmembrane helix</keyword>
<organism evidence="2 3">
    <name type="scientific">Fusarium solani</name>
    <name type="common">Filamentous fungus</name>
    <dbReference type="NCBI Taxonomy" id="169388"/>
    <lineage>
        <taxon>Eukaryota</taxon>
        <taxon>Fungi</taxon>
        <taxon>Dikarya</taxon>
        <taxon>Ascomycota</taxon>
        <taxon>Pezizomycotina</taxon>
        <taxon>Sordariomycetes</taxon>
        <taxon>Hypocreomycetidae</taxon>
        <taxon>Hypocreales</taxon>
        <taxon>Nectriaceae</taxon>
        <taxon>Fusarium</taxon>
        <taxon>Fusarium solani species complex</taxon>
    </lineage>
</organism>
<protein>
    <submittedName>
        <fullName evidence="2">Uncharacterized protein</fullName>
    </submittedName>
</protein>
<name>A0A9P9KMC5_FUSSL</name>
<reference evidence="2" key="1">
    <citation type="journal article" date="2021" name="Nat. Commun.">
        <title>Genetic determinants of endophytism in the Arabidopsis root mycobiome.</title>
        <authorList>
            <person name="Mesny F."/>
            <person name="Miyauchi S."/>
            <person name="Thiergart T."/>
            <person name="Pickel B."/>
            <person name="Atanasova L."/>
            <person name="Karlsson M."/>
            <person name="Huettel B."/>
            <person name="Barry K.W."/>
            <person name="Haridas S."/>
            <person name="Chen C."/>
            <person name="Bauer D."/>
            <person name="Andreopoulos W."/>
            <person name="Pangilinan J."/>
            <person name="LaButti K."/>
            <person name="Riley R."/>
            <person name="Lipzen A."/>
            <person name="Clum A."/>
            <person name="Drula E."/>
            <person name="Henrissat B."/>
            <person name="Kohler A."/>
            <person name="Grigoriev I.V."/>
            <person name="Martin F.M."/>
            <person name="Hacquard S."/>
        </authorList>
    </citation>
    <scope>NUCLEOTIDE SEQUENCE</scope>
    <source>
        <strain evidence="2">FSSC 5 MPI-SDFR-AT-0091</strain>
    </source>
</reference>
<accession>A0A9P9KMC5</accession>
<comment type="caution">
    <text evidence="2">The sequence shown here is derived from an EMBL/GenBank/DDBJ whole genome shotgun (WGS) entry which is preliminary data.</text>
</comment>
<feature type="transmembrane region" description="Helical" evidence="1">
    <location>
        <begin position="146"/>
        <end position="165"/>
    </location>
</feature>
<dbReference type="AlphaFoldDB" id="A0A9P9KMC5"/>
<keyword evidence="1" id="KW-0472">Membrane</keyword>
<feature type="transmembrane region" description="Helical" evidence="1">
    <location>
        <begin position="120"/>
        <end position="140"/>
    </location>
</feature>
<gene>
    <name evidence="2" type="ORF">B0J15DRAFT_494325</name>
</gene>
<evidence type="ECO:0000256" key="1">
    <source>
        <dbReference type="SAM" id="Phobius"/>
    </source>
</evidence>
<dbReference type="Proteomes" id="UP000736672">
    <property type="component" value="Unassembled WGS sequence"/>
</dbReference>
<sequence length="474" mass="53830">MYPWKESLSRVTSWAEANKLEFDALGLVTFLGAEEVNASVGRLVQSSWIEFLPLLGAFVIAGDRFTGKQPGFKMHNITAGIMTTELAGWFSRWMKAQDFEQTRSIVTWKVHQRPSRVTQFWIPSLTVGLALNIMITVLTILSGDWFGLTSVISMIVSVVVKYILVQQNRAGINGRINAAMAKRKPGADQLSEAIVILDDSKAVTVRAPAYLMGGVFTRNPDIPNPRLYAFTRWVGWMAFAAHILTLGSAALHTQIITVVLIITATILTCYKFGCDDSKIWASLTSARTADDGFSRTCWVSSQLEATISVYPVQWSWWPKPCQTFELEAKMNEERKTASEIQTEDLEPPVGKPRQGLRKRIWPSLFQHSSPHEELGISTLDTPRDFKSDGRQDLYVWLQLTDAQWKLLDWWDLVPRGQTWKDEYERKRAFFLTRRKFKKEELDKGLRCQVCFCYRQMCAALPVETDGVLGMVLNI</sequence>
<evidence type="ECO:0000313" key="3">
    <source>
        <dbReference type="Proteomes" id="UP000736672"/>
    </source>
</evidence>
<dbReference type="OrthoDB" id="5422688at2759"/>
<evidence type="ECO:0000313" key="2">
    <source>
        <dbReference type="EMBL" id="KAH7258719.1"/>
    </source>
</evidence>
<keyword evidence="1" id="KW-0812">Transmembrane</keyword>
<feature type="transmembrane region" description="Helical" evidence="1">
    <location>
        <begin position="227"/>
        <end position="245"/>
    </location>
</feature>
<dbReference type="EMBL" id="JAGTJS010000009">
    <property type="protein sequence ID" value="KAH7258719.1"/>
    <property type="molecule type" value="Genomic_DNA"/>
</dbReference>
<proteinExistence type="predicted"/>